<feature type="region of interest" description="Disordered" evidence="1">
    <location>
        <begin position="269"/>
        <end position="330"/>
    </location>
</feature>
<name>A0A5S6RD52_ORYSJ</name>
<feature type="region of interest" description="Disordered" evidence="1">
    <location>
        <begin position="579"/>
        <end position="627"/>
    </location>
</feature>
<feature type="compositionally biased region" description="Low complexity" evidence="1">
    <location>
        <begin position="119"/>
        <end position="135"/>
    </location>
</feature>
<feature type="compositionally biased region" description="Low complexity" evidence="1">
    <location>
        <begin position="269"/>
        <end position="283"/>
    </location>
</feature>
<dbReference type="EMBL" id="AC084404">
    <property type="protein sequence ID" value="AAK50589.1"/>
    <property type="molecule type" value="Genomic_DNA"/>
</dbReference>
<proteinExistence type="predicted"/>
<evidence type="ECO:0000313" key="2">
    <source>
        <dbReference type="EMBL" id="AAK50589.1"/>
    </source>
</evidence>
<sequence length="627" mass="68308">MVLEPLPAANLRGGRIPLVRVVRLSLRPLAEGDRDASGHAADSTMETAVHPKARFRQQAPFYGIPRRRARRSATISRRSTVPTSSGASGSRRHHDGLYGTQDARVNIERRRDERRAARMGEGASSSGAPRSSSRGGPPPTLTPGGTGCRAFVASLRNVRWPPKFRPNLTEKYDGSINPSEFLQIYTTVIMAAGGDDRVMANYFPMALKGQVRNTIPCIPAHAVVYAFWNSVRHNRMLEKIASKEPETTAELFGLADKVARKEEAWAWNSPSTGAAAAATPESAPRSKRRDRRGKRKPARSDDEGHVLAADGLTQAPRKGKATGDKPSLTVPYGEGRLADKWCSVHNTYRHSLADCRSVRNLAEWFRKADEEKRQGRREGKAPATSTGDRFKAMRRELLATVPTHEVVRKARWSEVKLTFDQSDHPTMLARGGKLALVVSPTIYNVKMKRVLVDGGASLSIISPAAFDVLKAPGMKLQPSLLIIGVTPGHTWPLGHVELPVTFGDSTNFRTERIDFDVADLNLPYNAVLGRPALVKFMAATHYAYLQMKMPGPAGPITIFGDVKVALACAEQRADNLAVATEPQAPEASASRASKKHLTSADEVPVKEMPLGDDPSKTAKIGGTLDAK</sequence>
<feature type="region of interest" description="Disordered" evidence="1">
    <location>
        <begin position="64"/>
        <end position="148"/>
    </location>
</feature>
<reference evidence="3" key="1">
    <citation type="journal article" date="2005" name="Nature">
        <title>The map-based sequence of the rice genome.</title>
        <authorList>
            <consortium name="International rice genome sequencing project (IRGSP)"/>
            <person name="Matsumoto T."/>
            <person name="Wu J."/>
            <person name="Kanamori H."/>
            <person name="Katayose Y."/>
            <person name="Fujisawa M."/>
            <person name="Namiki N."/>
            <person name="Mizuno H."/>
            <person name="Yamamoto K."/>
            <person name="Antonio B.A."/>
            <person name="Baba T."/>
            <person name="Sakata K."/>
            <person name="Nagamura Y."/>
            <person name="Aoki H."/>
            <person name="Arikawa K."/>
            <person name="Arita K."/>
            <person name="Bito T."/>
            <person name="Chiden Y."/>
            <person name="Fujitsuka N."/>
            <person name="Fukunaka R."/>
            <person name="Hamada M."/>
            <person name="Harada C."/>
            <person name="Hayashi A."/>
            <person name="Hijishita S."/>
            <person name="Honda M."/>
            <person name="Hosokawa S."/>
            <person name="Ichikawa Y."/>
            <person name="Idonuma A."/>
            <person name="Iijima M."/>
            <person name="Ikeda M."/>
            <person name="Ikeno M."/>
            <person name="Ito K."/>
            <person name="Ito S."/>
            <person name="Ito T."/>
            <person name="Ito Y."/>
            <person name="Ito Y."/>
            <person name="Iwabuchi A."/>
            <person name="Kamiya K."/>
            <person name="Karasawa W."/>
            <person name="Kurita K."/>
            <person name="Katagiri S."/>
            <person name="Kikuta A."/>
            <person name="Kobayashi H."/>
            <person name="Kobayashi N."/>
            <person name="Machita K."/>
            <person name="Maehara T."/>
            <person name="Masukawa M."/>
            <person name="Mizubayashi T."/>
            <person name="Mukai Y."/>
            <person name="Nagasaki H."/>
            <person name="Nagata Y."/>
            <person name="Naito S."/>
            <person name="Nakashima M."/>
            <person name="Nakama Y."/>
            <person name="Nakamichi Y."/>
            <person name="Nakamura M."/>
            <person name="Meguro A."/>
            <person name="Negishi M."/>
            <person name="Ohta I."/>
            <person name="Ohta T."/>
            <person name="Okamoto M."/>
            <person name="Ono N."/>
            <person name="Saji S."/>
            <person name="Sakaguchi M."/>
            <person name="Sakai K."/>
            <person name="Shibata M."/>
            <person name="Shimokawa T."/>
            <person name="Song J."/>
            <person name="Takazaki Y."/>
            <person name="Terasawa K."/>
            <person name="Tsugane M."/>
            <person name="Tsuji K."/>
            <person name="Ueda S."/>
            <person name="Waki K."/>
            <person name="Yamagata H."/>
            <person name="Yamamoto M."/>
            <person name="Yamamoto S."/>
            <person name="Yamane H."/>
            <person name="Yoshiki S."/>
            <person name="Yoshihara R."/>
            <person name="Yukawa K."/>
            <person name="Zhong H."/>
            <person name="Yano M."/>
            <person name="Yuan Q."/>
            <person name="Ouyang S."/>
            <person name="Liu J."/>
            <person name="Jones K.M."/>
            <person name="Gansberger K."/>
            <person name="Moffat K."/>
            <person name="Hill J."/>
            <person name="Bera J."/>
            <person name="Fadrosh D."/>
            <person name="Jin S."/>
            <person name="Johri S."/>
            <person name="Kim M."/>
            <person name="Overton L."/>
            <person name="Reardon M."/>
            <person name="Tsitrin T."/>
            <person name="Vuong H."/>
            <person name="Weaver B."/>
            <person name="Ciecko A."/>
            <person name="Tallon L."/>
            <person name="Jackson J."/>
            <person name="Pai G."/>
            <person name="Aken S.V."/>
            <person name="Utterback T."/>
            <person name="Reidmuller S."/>
            <person name="Feldblyum T."/>
            <person name="Hsiao J."/>
            <person name="Zismann V."/>
            <person name="Iobst S."/>
            <person name="de Vazeille A.R."/>
            <person name="Buell C.R."/>
            <person name="Ying K."/>
            <person name="Li Y."/>
            <person name="Lu T."/>
            <person name="Huang Y."/>
            <person name="Zhao Q."/>
            <person name="Feng Q."/>
            <person name="Zhang L."/>
            <person name="Zhu J."/>
            <person name="Weng Q."/>
            <person name="Mu J."/>
            <person name="Lu Y."/>
            <person name="Fan D."/>
            <person name="Liu Y."/>
            <person name="Guan J."/>
            <person name="Zhang Y."/>
            <person name="Yu S."/>
            <person name="Liu X."/>
            <person name="Zhang Y."/>
            <person name="Hong G."/>
            <person name="Han B."/>
            <person name="Choisne N."/>
            <person name="Demange N."/>
            <person name="Orjeda G."/>
            <person name="Samain S."/>
            <person name="Cattolico L."/>
            <person name="Pelletier E."/>
            <person name="Couloux A."/>
            <person name="Segurens B."/>
            <person name="Wincker P."/>
            <person name="D'Hont A."/>
            <person name="Scarpelli C."/>
            <person name="Weissenbach J."/>
            <person name="Salanoubat M."/>
            <person name="Quetier F."/>
            <person name="Yu Y."/>
            <person name="Kim H.R."/>
            <person name="Rambo T."/>
            <person name="Currie J."/>
            <person name="Collura K."/>
            <person name="Luo M."/>
            <person name="Yang T."/>
            <person name="Ammiraju J.S.S."/>
            <person name="Engler F."/>
            <person name="Soderlund C."/>
            <person name="Wing R.A."/>
            <person name="Palmer L.E."/>
            <person name="de la Bastide M."/>
            <person name="Spiegel L."/>
            <person name="Nascimento L."/>
            <person name="Zutavern T."/>
            <person name="O'Shaughnessy A."/>
            <person name="Dike S."/>
            <person name="Dedhia N."/>
            <person name="Preston R."/>
            <person name="Balija V."/>
            <person name="McCombie W.R."/>
            <person name="Chow T."/>
            <person name="Chen H."/>
            <person name="Chung M."/>
            <person name="Chen C."/>
            <person name="Shaw J."/>
            <person name="Wu H."/>
            <person name="Hsiao K."/>
            <person name="Chao Y."/>
            <person name="Chu M."/>
            <person name="Cheng C."/>
            <person name="Hour A."/>
            <person name="Lee P."/>
            <person name="Lin S."/>
            <person name="Lin Y."/>
            <person name="Liou J."/>
            <person name="Liu S."/>
            <person name="Hsing Y."/>
            <person name="Raghuvanshi S."/>
            <person name="Mohanty A."/>
            <person name="Bharti A.K."/>
            <person name="Gaur A."/>
            <person name="Gupta V."/>
            <person name="Kumar D."/>
            <person name="Ravi V."/>
            <person name="Vij S."/>
            <person name="Kapur A."/>
            <person name="Khurana P."/>
            <person name="Khurana P."/>
            <person name="Khurana J.P."/>
            <person name="Tyagi A.K."/>
            <person name="Gaikwad K."/>
            <person name="Singh A."/>
            <person name="Dalal V."/>
            <person name="Srivastava S."/>
            <person name="Dixit A."/>
            <person name="Pal A.K."/>
            <person name="Ghazi I.A."/>
            <person name="Yadav M."/>
            <person name="Pandit A."/>
            <person name="Bhargava A."/>
            <person name="Sureshbabu K."/>
            <person name="Batra K."/>
            <person name="Sharma T.R."/>
            <person name="Mohapatra T."/>
            <person name="Singh N.K."/>
            <person name="Messing J."/>
            <person name="Nelson A.B."/>
            <person name="Fuks G."/>
            <person name="Kavchok S."/>
            <person name="Keizer G."/>
            <person name="Linton E."/>
            <person name="Llaca V."/>
            <person name="Song R."/>
            <person name="Tanyolac B."/>
            <person name="Young S."/>
            <person name="Ho-Il K."/>
            <person name="Hahn J.H."/>
            <person name="Sangsakoo G."/>
            <person name="Vanavichit A."/>
            <person name="de Mattos Luiz.A.T."/>
            <person name="Zimmer P.D."/>
            <person name="Malone G."/>
            <person name="Dellagostin O."/>
            <person name="de Oliveira A.C."/>
            <person name="Bevan M."/>
            <person name="Bancroft I."/>
            <person name="Minx P."/>
            <person name="Cordum H."/>
            <person name="Wilson R."/>
            <person name="Cheng Z."/>
            <person name="Jin W."/>
            <person name="Jiang J."/>
            <person name="Leong S.A."/>
            <person name="Iwama H."/>
            <person name="Gojobori T."/>
            <person name="Itoh T."/>
            <person name="Niimura Y."/>
            <person name="Fujii Y."/>
            <person name="Habara T."/>
            <person name="Sakai H."/>
            <person name="Sato Y."/>
            <person name="Wilson G."/>
            <person name="Kumar K."/>
            <person name="McCouch S."/>
            <person name="Juretic N."/>
            <person name="Hoen D."/>
            <person name="Wright S."/>
            <person name="Bruskiewich R."/>
            <person name="Bureau T."/>
            <person name="Miyao A."/>
            <person name="Hirochika H."/>
            <person name="Nishikawa T."/>
            <person name="Kadowaki K."/>
            <person name="Sugiura M."/>
            <person name="Burr B."/>
            <person name="Sasaki T."/>
        </authorList>
    </citation>
    <scope>NUCLEOTIDE SEQUENCE [LARGE SCALE GENOMIC DNA]</scope>
    <source>
        <strain evidence="3">cv. Nipponbare</strain>
    </source>
</reference>
<feature type="compositionally biased region" description="Basic and acidic residues" evidence="1">
    <location>
        <begin position="369"/>
        <end position="380"/>
    </location>
</feature>
<protein>
    <submittedName>
        <fullName evidence="2">Gag-pol</fullName>
    </submittedName>
</protein>
<evidence type="ECO:0000313" key="3">
    <source>
        <dbReference type="Proteomes" id="UP000000763"/>
    </source>
</evidence>
<dbReference type="PANTHER" id="PTHR33240">
    <property type="entry name" value="OS08G0508500 PROTEIN"/>
    <property type="match status" value="1"/>
</dbReference>
<feature type="compositionally biased region" description="Basic residues" evidence="1">
    <location>
        <begin position="285"/>
        <end position="297"/>
    </location>
</feature>
<gene>
    <name evidence="2" type="primary">OSJNBa0026A15.8</name>
</gene>
<reference evidence="3" key="2">
    <citation type="journal article" date="2008" name="Nucleic Acids Res.">
        <title>The rice annotation project database (RAP-DB): 2008 update.</title>
        <authorList>
            <consortium name="The rice annotation project (RAP)"/>
        </authorList>
    </citation>
    <scope>GENOME REANNOTATION</scope>
    <source>
        <strain evidence="3">cv. Nipponbare</strain>
    </source>
</reference>
<dbReference type="PANTHER" id="PTHR33240:SF15">
    <property type="entry name" value="GAG-PRO-LIKE PROTEIN"/>
    <property type="match status" value="1"/>
</dbReference>
<evidence type="ECO:0000256" key="1">
    <source>
        <dbReference type="SAM" id="MobiDB-lite"/>
    </source>
</evidence>
<dbReference type="Gene3D" id="2.40.70.10">
    <property type="entry name" value="Acid Proteases"/>
    <property type="match status" value="1"/>
</dbReference>
<dbReference type="InterPro" id="IPR021109">
    <property type="entry name" value="Peptidase_aspartic_dom_sf"/>
</dbReference>
<dbReference type="AlphaFoldDB" id="A0A5S6RD52"/>
<dbReference type="Proteomes" id="UP000000763">
    <property type="component" value="Chromosome 3"/>
</dbReference>
<accession>A0A5S6RD52</accession>
<organism evidence="2 3">
    <name type="scientific">Oryza sativa subsp. japonica</name>
    <name type="common">Rice</name>
    <dbReference type="NCBI Taxonomy" id="39947"/>
    <lineage>
        <taxon>Eukaryota</taxon>
        <taxon>Viridiplantae</taxon>
        <taxon>Streptophyta</taxon>
        <taxon>Embryophyta</taxon>
        <taxon>Tracheophyta</taxon>
        <taxon>Spermatophyta</taxon>
        <taxon>Magnoliopsida</taxon>
        <taxon>Liliopsida</taxon>
        <taxon>Poales</taxon>
        <taxon>Poaceae</taxon>
        <taxon>BOP clade</taxon>
        <taxon>Oryzoideae</taxon>
        <taxon>Oryzeae</taxon>
        <taxon>Oryzinae</taxon>
        <taxon>Oryza</taxon>
        <taxon>Oryza sativa</taxon>
    </lineage>
</organism>
<dbReference type="CDD" id="cd00303">
    <property type="entry name" value="retropepsin_like"/>
    <property type="match status" value="1"/>
</dbReference>
<feature type="compositionally biased region" description="Basic and acidic residues" evidence="1">
    <location>
        <begin position="105"/>
        <end position="118"/>
    </location>
</feature>
<feature type="region of interest" description="Disordered" evidence="1">
    <location>
        <begin position="369"/>
        <end position="388"/>
    </location>
</feature>